<comment type="caution">
    <text evidence="1">The sequence shown here is derived from an EMBL/GenBank/DDBJ whole genome shotgun (WGS) entry which is preliminary data.</text>
</comment>
<evidence type="ECO:0000313" key="2">
    <source>
        <dbReference type="Proteomes" id="UP000813385"/>
    </source>
</evidence>
<evidence type="ECO:0000313" key="1">
    <source>
        <dbReference type="EMBL" id="KAH7361752.1"/>
    </source>
</evidence>
<dbReference type="AlphaFoldDB" id="A0A8K0X2L9"/>
<dbReference type="EMBL" id="JAGPXD010000003">
    <property type="protein sequence ID" value="KAH7361752.1"/>
    <property type="molecule type" value="Genomic_DNA"/>
</dbReference>
<dbReference type="Proteomes" id="UP000813385">
    <property type="component" value="Unassembled WGS sequence"/>
</dbReference>
<reference evidence="1" key="1">
    <citation type="journal article" date="2021" name="Nat. Commun.">
        <title>Genetic determinants of endophytism in the Arabidopsis root mycobiome.</title>
        <authorList>
            <person name="Mesny F."/>
            <person name="Miyauchi S."/>
            <person name="Thiergart T."/>
            <person name="Pickel B."/>
            <person name="Atanasova L."/>
            <person name="Karlsson M."/>
            <person name="Huettel B."/>
            <person name="Barry K.W."/>
            <person name="Haridas S."/>
            <person name="Chen C."/>
            <person name="Bauer D."/>
            <person name="Andreopoulos W."/>
            <person name="Pangilinan J."/>
            <person name="LaButti K."/>
            <person name="Riley R."/>
            <person name="Lipzen A."/>
            <person name="Clum A."/>
            <person name="Drula E."/>
            <person name="Henrissat B."/>
            <person name="Kohler A."/>
            <person name="Grigoriev I.V."/>
            <person name="Martin F.M."/>
            <person name="Hacquard S."/>
        </authorList>
    </citation>
    <scope>NUCLEOTIDE SEQUENCE</scope>
    <source>
        <strain evidence="1">MPI-CAGE-AT-0016</strain>
    </source>
</reference>
<protein>
    <submittedName>
        <fullName evidence="1">Uncharacterized protein</fullName>
    </submittedName>
</protein>
<name>A0A8K0X2L9_9PEZI</name>
<keyword evidence="2" id="KW-1185">Reference proteome</keyword>
<sequence length="171" mass="18639">MRDKIRPSLLIRLASASSHTSTLAILRHAGRRLDRGVRAQSEAALAVCEARERHFSHVSSRQEIVRASSEVPCPRAPHFALRLFDPVAPRESPCRVMSPSSSHGTCNAQISTCQVPSVPCLRTRASQPVVVMFVWGLCMPESMLPAWLRVLGERSISASTGARFASEPPGS</sequence>
<gene>
    <name evidence="1" type="ORF">B0T11DRAFT_77429</name>
</gene>
<accession>A0A8K0X2L9</accession>
<proteinExistence type="predicted"/>
<organism evidence="1 2">
    <name type="scientific">Plectosphaerella cucumerina</name>
    <dbReference type="NCBI Taxonomy" id="40658"/>
    <lineage>
        <taxon>Eukaryota</taxon>
        <taxon>Fungi</taxon>
        <taxon>Dikarya</taxon>
        <taxon>Ascomycota</taxon>
        <taxon>Pezizomycotina</taxon>
        <taxon>Sordariomycetes</taxon>
        <taxon>Hypocreomycetidae</taxon>
        <taxon>Glomerellales</taxon>
        <taxon>Plectosphaerellaceae</taxon>
        <taxon>Plectosphaerella</taxon>
    </lineage>
</organism>